<feature type="region of interest" description="Disordered" evidence="1">
    <location>
        <begin position="701"/>
        <end position="721"/>
    </location>
</feature>
<evidence type="ECO:0000313" key="2">
    <source>
        <dbReference type="EMBL" id="AEV32242.1"/>
    </source>
</evidence>
<feature type="compositionally biased region" description="Basic and acidic residues" evidence="1">
    <location>
        <begin position="11"/>
        <end position="23"/>
    </location>
</feature>
<dbReference type="EMBL" id="CP003156">
    <property type="protein sequence ID" value="AEV32242.1"/>
    <property type="molecule type" value="Genomic_DNA"/>
</dbReference>
<accession>G8R652</accession>
<evidence type="ECO:0008006" key="4">
    <source>
        <dbReference type="Google" id="ProtNLM"/>
    </source>
</evidence>
<evidence type="ECO:0000256" key="1">
    <source>
        <dbReference type="SAM" id="MobiDB-lite"/>
    </source>
</evidence>
<organism evidence="2 3">
    <name type="scientific">Owenweeksia hongkongensis (strain DSM 17368 / CIP 108786 / JCM 12287 / NRRL B-23963 / UST20020801)</name>
    <dbReference type="NCBI Taxonomy" id="926562"/>
    <lineage>
        <taxon>Bacteria</taxon>
        <taxon>Pseudomonadati</taxon>
        <taxon>Bacteroidota</taxon>
        <taxon>Flavobacteriia</taxon>
        <taxon>Flavobacteriales</taxon>
        <taxon>Owenweeksiaceae</taxon>
        <taxon>Owenweeksia</taxon>
    </lineage>
</organism>
<gene>
    <name evidence="2" type="ordered locus">Oweho_1237</name>
</gene>
<dbReference type="eggNOG" id="COG1256">
    <property type="taxonomic scope" value="Bacteria"/>
</dbReference>
<feature type="region of interest" description="Disordered" evidence="1">
    <location>
        <begin position="1"/>
        <end position="124"/>
    </location>
</feature>
<dbReference type="InterPro" id="IPR007139">
    <property type="entry name" value="DUF349"/>
</dbReference>
<dbReference type="KEGG" id="oho:Oweho_1237"/>
<dbReference type="AlphaFoldDB" id="G8R652"/>
<protein>
    <recommendedName>
        <fullName evidence="4">DUF349 domain-containing protein</fullName>
    </recommendedName>
</protein>
<dbReference type="Proteomes" id="UP000005631">
    <property type="component" value="Chromosome"/>
</dbReference>
<feature type="compositionally biased region" description="Acidic residues" evidence="1">
    <location>
        <begin position="99"/>
        <end position="120"/>
    </location>
</feature>
<dbReference type="OrthoDB" id="5422202at2"/>
<dbReference type="PATRIC" id="fig|926562.3.peg.1251"/>
<name>G8R652_OWEHD</name>
<keyword evidence="3" id="KW-1185">Reference proteome</keyword>
<evidence type="ECO:0000313" key="3">
    <source>
        <dbReference type="Proteomes" id="UP000005631"/>
    </source>
</evidence>
<dbReference type="Pfam" id="PF03993">
    <property type="entry name" value="DUF349"/>
    <property type="match status" value="5"/>
</dbReference>
<reference evidence="2 3" key="1">
    <citation type="journal article" date="2012" name="Stand. Genomic Sci.">
        <title>Genome sequence of the orange-pigmented seawater bacterium Owenweeksia hongkongensis type strain (UST20020801(T)).</title>
        <authorList>
            <person name="Riedel T."/>
            <person name="Held B."/>
            <person name="Nolan M."/>
            <person name="Lucas S."/>
            <person name="Lapidus A."/>
            <person name="Tice H."/>
            <person name="Del Rio T.G."/>
            <person name="Cheng J.F."/>
            <person name="Han C."/>
            <person name="Tapia R."/>
            <person name="Goodwin L.A."/>
            <person name="Pitluck S."/>
            <person name="Liolios K."/>
            <person name="Mavromatis K."/>
            <person name="Pagani I."/>
            <person name="Ivanova N."/>
            <person name="Mikhailova N."/>
            <person name="Pati A."/>
            <person name="Chen A."/>
            <person name="Palaniappan K."/>
            <person name="Rohde M."/>
            <person name="Tindall B.J."/>
            <person name="Detter J.C."/>
            <person name="Goker M."/>
            <person name="Woyke T."/>
            <person name="Bristow J."/>
            <person name="Eisen J.A."/>
            <person name="Markowitz V."/>
            <person name="Hugenholtz P."/>
            <person name="Klenk H.P."/>
            <person name="Kyrpides N.C."/>
        </authorList>
    </citation>
    <scope>NUCLEOTIDE SEQUENCE</scope>
    <source>
        <strain evidence="3">DSM 17368 / JCM 12287 / NRRL B-23963</strain>
    </source>
</reference>
<proteinExistence type="predicted"/>
<dbReference type="HOGENOM" id="CLU_019817_0_0_10"/>
<sequence>MESQDNLHNADGNKKENDIDKNIENTNEESLDEQSMLAESQKEESTAEVSTDEDIPQSGEPEFKPEASSTEKSESKDAGDLDGDALVAESQKKEAEVIVSDEELEKEDDTEEVHSDEDEHDEHAHHELEMPDYGEFTPEALIAAADKLLKNEPIQKIKDHFDAIRRNLLKQLNEERQHKLEQFLEGGGVEMDFEYIQPQREKFRNIFGEYRSKRQAYYKDLEDKLNNNLKIKLDLIEQIKEIVTKDESIGDTFKEFNNIQQEWRNTGPVPRSESGDLWRTYHHHVENFYEFIKINKELRDLDFKKNREAKEKLIVEGEALLEKDNVPEAFKALQQLHKKWKIVGPVERENRDAMWDRFSDITKKLHDKREEHYASMREKSAELLEEKKKLVEQLKDIDYSHINSHHKWQESIKKVESIREAFRKMGRINHPDNDKIWDEFREILKDFNHQKNQYYKDLKKAHHVNLEKKRALVDIAHKLKDSDDWKETTNEMKRIQAQWKQIGHVPKSESDKIWKEFRAACNHFFDRLTQQNKDRDKQFEGNFTAKKAVLDKLSAYEPNKDDQAKSVNALKEIINEWKQIGRVPRDKNQIESDFNKTLDDKFKAIDMDRKESQRIRFENKLDSLTDGNDDRQLRRERQAVRKQIEEAQKELTQLETNLSFFSSSDPNSPLLKDANKRIKHQQDQIEMLDEKVKILNVKIREVQKADEEEAPAEEKSEGGEE</sequence>
<dbReference type="RefSeq" id="WP_014201602.1">
    <property type="nucleotide sequence ID" value="NC_016599.1"/>
</dbReference>
<feature type="compositionally biased region" description="Basic and acidic residues" evidence="1">
    <location>
        <begin position="61"/>
        <end position="79"/>
    </location>
</feature>
<feature type="compositionally biased region" description="Basic and acidic residues" evidence="1">
    <location>
        <begin position="712"/>
        <end position="721"/>
    </location>
</feature>
<dbReference type="STRING" id="926562.Oweho_1237"/>